<feature type="non-terminal residue" evidence="4">
    <location>
        <position position="1"/>
    </location>
</feature>
<dbReference type="Gene3D" id="2.40.50.100">
    <property type="match status" value="1"/>
</dbReference>
<keyword evidence="5" id="KW-1185">Reference proteome</keyword>
<name>D5RTM2_9PROT</name>
<reference evidence="4 5" key="1">
    <citation type="submission" date="2010-04" db="EMBL/GenBank/DDBJ databases">
        <authorList>
            <person name="Qin X."/>
            <person name="Bachman B."/>
            <person name="Battles P."/>
            <person name="Bell A."/>
            <person name="Bess C."/>
            <person name="Bickham C."/>
            <person name="Chaboub L."/>
            <person name="Chen D."/>
            <person name="Coyle M."/>
            <person name="Deiros D.R."/>
            <person name="Dinh H."/>
            <person name="Forbes L."/>
            <person name="Fowler G."/>
            <person name="Francisco L."/>
            <person name="Fu Q."/>
            <person name="Gubbala S."/>
            <person name="Hale W."/>
            <person name="Han Y."/>
            <person name="Hemphill L."/>
            <person name="Highlander S.K."/>
            <person name="Hirani K."/>
            <person name="Hogues M."/>
            <person name="Jackson L."/>
            <person name="Jakkamsetti A."/>
            <person name="Javaid M."/>
            <person name="Jiang H."/>
            <person name="Korchina V."/>
            <person name="Kovar C."/>
            <person name="Lara F."/>
            <person name="Lee S."/>
            <person name="Mata R."/>
            <person name="Mathew T."/>
            <person name="Moen C."/>
            <person name="Morales K."/>
            <person name="Munidasa M."/>
            <person name="Nazareth L."/>
            <person name="Ngo R."/>
            <person name="Nguyen L."/>
            <person name="Okwuonu G."/>
            <person name="Ongeri F."/>
            <person name="Patil S."/>
            <person name="Petrosino J."/>
            <person name="Pham C."/>
            <person name="Pham P."/>
            <person name="Pu L.-L."/>
            <person name="Puazo M."/>
            <person name="Raj R."/>
            <person name="Reid J."/>
            <person name="Rouhana J."/>
            <person name="Saada N."/>
            <person name="Shang Y."/>
            <person name="Simmons D."/>
            <person name="Thornton R."/>
            <person name="Warren J."/>
            <person name="Weissenberger G."/>
            <person name="Zhang J."/>
            <person name="Zhang L."/>
            <person name="Zhou C."/>
            <person name="Zhu D."/>
            <person name="Muzny D."/>
            <person name="Worley K."/>
            <person name="Gibbs R."/>
        </authorList>
    </citation>
    <scope>NUCLEOTIDE SEQUENCE [LARGE SCALE GENOMIC DNA]</scope>
    <source>
        <strain evidence="4 5">ATCC 49957</strain>
    </source>
</reference>
<evidence type="ECO:0000313" key="5">
    <source>
        <dbReference type="Proteomes" id="UP000005324"/>
    </source>
</evidence>
<keyword evidence="2 3" id="KW-0175">Coiled coil</keyword>
<protein>
    <submittedName>
        <fullName evidence="4">Uncharacterized protein</fullName>
    </submittedName>
</protein>
<dbReference type="EMBL" id="ADVL01000802">
    <property type="protein sequence ID" value="EFH09346.1"/>
    <property type="molecule type" value="Genomic_DNA"/>
</dbReference>
<dbReference type="SUPFAM" id="SSF111369">
    <property type="entry name" value="HlyD-like secretion proteins"/>
    <property type="match status" value="1"/>
</dbReference>
<dbReference type="PANTHER" id="PTHR32347:SF23">
    <property type="entry name" value="BLL5650 PROTEIN"/>
    <property type="match status" value="1"/>
</dbReference>
<evidence type="ECO:0000313" key="4">
    <source>
        <dbReference type="EMBL" id="EFH09346.1"/>
    </source>
</evidence>
<dbReference type="AlphaFoldDB" id="D5RTM2"/>
<dbReference type="Proteomes" id="UP000005324">
    <property type="component" value="Unassembled WGS sequence"/>
</dbReference>
<gene>
    <name evidence="4" type="ORF">HMPREF0731_4434</name>
</gene>
<dbReference type="RefSeq" id="WP_007006428.1">
    <property type="nucleotide sequence ID" value="NZ_GG771082.1"/>
</dbReference>
<dbReference type="GO" id="GO:0030313">
    <property type="term" value="C:cell envelope"/>
    <property type="evidence" value="ECO:0007669"/>
    <property type="project" value="UniProtKB-SubCell"/>
</dbReference>
<feature type="coiled-coil region" evidence="3">
    <location>
        <begin position="77"/>
        <end position="135"/>
    </location>
</feature>
<organism evidence="4 5">
    <name type="scientific">Pseudoroseomonas cervicalis ATCC 49957</name>
    <dbReference type="NCBI Taxonomy" id="525371"/>
    <lineage>
        <taxon>Bacteria</taxon>
        <taxon>Pseudomonadati</taxon>
        <taxon>Pseudomonadota</taxon>
        <taxon>Alphaproteobacteria</taxon>
        <taxon>Acetobacterales</taxon>
        <taxon>Roseomonadaceae</taxon>
        <taxon>Roseomonas</taxon>
    </lineage>
</organism>
<sequence length="271" mass="28743">GLRGAVAALALAGLAGLALLPVPLSVLAPAEIVARTPLPVAAPIEGVVRQVLVQPNQAVAEGQTLFRLDDVTLRNRRDIALKARAVAEAELARAQQRGFSDADSRNQIRLLRLQAEEKALEARLAEELLERVEVRAPRAGIVLLNDPQAWIGRPVATGERVMSLADPAELALRAWLPAAEAVPLPEGARVRFFPDADPLSPLAARLERVNYEAEATPGGGLAFQARAGLAEEGAMARLGAQGVARLEGGSVTLGYYLLRRPLAAARRMLGV</sequence>
<dbReference type="HOGENOM" id="CLU_1232214_0_0_5"/>
<proteinExistence type="predicted"/>
<evidence type="ECO:0000256" key="1">
    <source>
        <dbReference type="ARBA" id="ARBA00004196"/>
    </source>
</evidence>
<dbReference type="OrthoDB" id="9763546at2"/>
<dbReference type="InterPro" id="IPR050465">
    <property type="entry name" value="UPF0194_transport"/>
</dbReference>
<evidence type="ECO:0000256" key="2">
    <source>
        <dbReference type="ARBA" id="ARBA00023054"/>
    </source>
</evidence>
<comment type="subcellular location">
    <subcellularLocation>
        <location evidence="1">Cell envelope</location>
    </subcellularLocation>
</comment>
<dbReference type="PANTHER" id="PTHR32347">
    <property type="entry name" value="EFFLUX SYSTEM COMPONENT YKNX-RELATED"/>
    <property type="match status" value="1"/>
</dbReference>
<comment type="caution">
    <text evidence="4">The sequence shown here is derived from an EMBL/GenBank/DDBJ whole genome shotgun (WGS) entry which is preliminary data.</text>
</comment>
<evidence type="ECO:0000256" key="3">
    <source>
        <dbReference type="SAM" id="Coils"/>
    </source>
</evidence>
<accession>D5RTM2</accession>